<comment type="caution">
    <text evidence="2">The sequence shown here is derived from an EMBL/GenBank/DDBJ whole genome shotgun (WGS) entry which is preliminary data.</text>
</comment>
<feature type="compositionally biased region" description="Low complexity" evidence="1">
    <location>
        <begin position="81"/>
        <end position="96"/>
    </location>
</feature>
<gene>
    <name evidence="2" type="ORF">ABW18_02105</name>
</gene>
<accession>A0ABR5IHM4</accession>
<feature type="region of interest" description="Disordered" evidence="1">
    <location>
        <begin position="79"/>
        <end position="116"/>
    </location>
</feature>
<evidence type="ECO:0008006" key="4">
    <source>
        <dbReference type="Google" id="ProtNLM"/>
    </source>
</evidence>
<dbReference type="EMBL" id="LDTZ01000013">
    <property type="protein sequence ID" value="KNA93229.1"/>
    <property type="molecule type" value="Genomic_DNA"/>
</dbReference>
<keyword evidence="3" id="KW-1185">Reference proteome</keyword>
<evidence type="ECO:0000256" key="1">
    <source>
        <dbReference type="SAM" id="MobiDB-lite"/>
    </source>
</evidence>
<dbReference type="Proteomes" id="UP000037247">
    <property type="component" value="Unassembled WGS sequence"/>
</dbReference>
<proteinExistence type="predicted"/>
<protein>
    <recommendedName>
        <fullName evidence="4">Copper chaperone PCu(A)C</fullName>
    </recommendedName>
</protein>
<organism evidence="2 3">
    <name type="scientific">Gordonia jacobaea</name>
    <dbReference type="NCBI Taxonomy" id="122202"/>
    <lineage>
        <taxon>Bacteria</taxon>
        <taxon>Bacillati</taxon>
        <taxon>Actinomycetota</taxon>
        <taxon>Actinomycetes</taxon>
        <taxon>Mycobacteriales</taxon>
        <taxon>Gordoniaceae</taxon>
        <taxon>Gordonia</taxon>
    </lineage>
</organism>
<sequence length="116" mass="11811">MMINAVLDGAHDGVNGVLVRLVAVNPYVTTLPATVQSPTGTVSVLVLEVPAGLTLVGPSSFNIPLERGRDIIYTIHFAAKGTSGPGTTNPGPSAPGRDPGARTPLSSIPSGPVYRP</sequence>
<evidence type="ECO:0000313" key="3">
    <source>
        <dbReference type="Proteomes" id="UP000037247"/>
    </source>
</evidence>
<reference evidence="2 3" key="1">
    <citation type="submission" date="2015-05" db="EMBL/GenBank/DDBJ databases">
        <title>Draft genome sequence of the bacterium Gordonia jacobaea a new member of the Gordonia genus.</title>
        <authorList>
            <person name="Jimenez-Galisteo G."/>
            <person name="Dominguez A."/>
            <person name="Munoz E."/>
            <person name="Vinas M."/>
        </authorList>
    </citation>
    <scope>NUCLEOTIDE SEQUENCE [LARGE SCALE GENOMIC DNA]</scope>
    <source>
        <strain evidence="3">mv1</strain>
    </source>
</reference>
<evidence type="ECO:0000313" key="2">
    <source>
        <dbReference type="EMBL" id="KNA93229.1"/>
    </source>
</evidence>
<name>A0ABR5IHM4_9ACTN</name>